<organism evidence="2">
    <name type="scientific">Mucor ambiguus</name>
    <dbReference type="NCBI Taxonomy" id="91626"/>
    <lineage>
        <taxon>Eukaryota</taxon>
        <taxon>Fungi</taxon>
        <taxon>Fungi incertae sedis</taxon>
        <taxon>Mucoromycota</taxon>
        <taxon>Mucoromycotina</taxon>
        <taxon>Mucoromycetes</taxon>
        <taxon>Mucorales</taxon>
        <taxon>Mucorineae</taxon>
        <taxon>Mucoraceae</taxon>
        <taxon>Mucor</taxon>
    </lineage>
</organism>
<evidence type="ECO:0000256" key="1">
    <source>
        <dbReference type="SAM" id="MobiDB-lite"/>
    </source>
</evidence>
<accession>A0A0C9MKQ6</accession>
<dbReference type="STRING" id="91626.A0A0C9MKQ6"/>
<evidence type="ECO:0000313" key="2">
    <source>
        <dbReference type="EMBL" id="GAN11361.1"/>
    </source>
</evidence>
<gene>
    <name evidence="2" type="ORF">MAM1_0561c10920</name>
</gene>
<reference evidence="2" key="1">
    <citation type="submission" date="2014-09" db="EMBL/GenBank/DDBJ databases">
        <title>Draft genome sequence of an oleaginous Mucoromycotina fungus Mucor ambiguus NBRC6742.</title>
        <authorList>
            <person name="Takeda I."/>
            <person name="Yamane N."/>
            <person name="Morita T."/>
            <person name="Tamano K."/>
            <person name="Machida M."/>
            <person name="Baker S."/>
            <person name="Koike H."/>
        </authorList>
    </citation>
    <scope>NUCLEOTIDE SEQUENCE</scope>
    <source>
        <strain evidence="2">NBRC 6742</strain>
    </source>
</reference>
<sequence length="96" mass="10802">MGLLSFKKKSRKQQQQPNDKPFELAHHYQPSPELPTFENDSLPTINALRIESSNSRDTGTSLMDDIMNELGSSKSISTYNDAPPISRQKKGTKSHK</sequence>
<evidence type="ECO:0000313" key="3">
    <source>
        <dbReference type="Proteomes" id="UP000053815"/>
    </source>
</evidence>
<keyword evidence="3" id="KW-1185">Reference proteome</keyword>
<feature type="compositionally biased region" description="Basic residues" evidence="1">
    <location>
        <begin position="1"/>
        <end position="12"/>
    </location>
</feature>
<proteinExistence type="predicted"/>
<dbReference type="EMBL" id="DF836850">
    <property type="protein sequence ID" value="GAN11361.1"/>
    <property type="molecule type" value="Genomic_DNA"/>
</dbReference>
<feature type="compositionally biased region" description="Polar residues" evidence="1">
    <location>
        <begin position="51"/>
        <end position="61"/>
    </location>
</feature>
<protein>
    <submittedName>
        <fullName evidence="2">Uncharacterized protein</fullName>
    </submittedName>
</protein>
<dbReference type="AlphaFoldDB" id="A0A0C9MKQ6"/>
<feature type="compositionally biased region" description="Basic residues" evidence="1">
    <location>
        <begin position="87"/>
        <end position="96"/>
    </location>
</feature>
<feature type="compositionally biased region" description="Polar residues" evidence="1">
    <location>
        <begin position="70"/>
        <end position="80"/>
    </location>
</feature>
<dbReference type="OrthoDB" id="2289069at2759"/>
<dbReference type="Proteomes" id="UP000053815">
    <property type="component" value="Unassembled WGS sequence"/>
</dbReference>
<name>A0A0C9MKQ6_9FUNG</name>
<feature type="region of interest" description="Disordered" evidence="1">
    <location>
        <begin position="1"/>
        <end position="96"/>
    </location>
</feature>